<dbReference type="EMBL" id="BJYI01000026">
    <property type="protein sequence ID" value="GEN74079.1"/>
    <property type="molecule type" value="Genomic_DNA"/>
</dbReference>
<dbReference type="Proteomes" id="UP000321150">
    <property type="component" value="Unassembled WGS sequence"/>
</dbReference>
<proteinExistence type="predicted"/>
<accession>A0A511YFW9</accession>
<dbReference type="CDD" id="cd07016">
    <property type="entry name" value="S14_ClpP_1"/>
    <property type="match status" value="1"/>
</dbReference>
<gene>
    <name evidence="5" type="ORF">CLA01_41510</name>
</gene>
<evidence type="ECO:0000256" key="4">
    <source>
        <dbReference type="SAM" id="MobiDB-lite"/>
    </source>
</evidence>
<dbReference type="Gene3D" id="3.90.226.10">
    <property type="entry name" value="2-enoyl-CoA Hydratase, Chain A, domain 1"/>
    <property type="match status" value="1"/>
</dbReference>
<keyword evidence="1" id="KW-0645">Protease</keyword>
<organism evidence="5 6">
    <name type="scientific">Chryseobacterium lathyri</name>
    <dbReference type="NCBI Taxonomy" id="395933"/>
    <lineage>
        <taxon>Bacteria</taxon>
        <taxon>Pseudomonadati</taxon>
        <taxon>Bacteroidota</taxon>
        <taxon>Flavobacteriia</taxon>
        <taxon>Flavobacteriales</taxon>
        <taxon>Weeksellaceae</taxon>
        <taxon>Chryseobacterium group</taxon>
        <taxon>Chryseobacterium</taxon>
    </lineage>
</organism>
<evidence type="ECO:0000313" key="6">
    <source>
        <dbReference type="Proteomes" id="UP000321150"/>
    </source>
</evidence>
<name>A0A511YFW9_9FLAO</name>
<dbReference type="GO" id="GO:0004176">
    <property type="term" value="F:ATP-dependent peptidase activity"/>
    <property type="evidence" value="ECO:0007669"/>
    <property type="project" value="TreeGrafter"/>
</dbReference>
<evidence type="ECO:0000313" key="5">
    <source>
        <dbReference type="EMBL" id="GEN74079.1"/>
    </source>
</evidence>
<comment type="caution">
    <text evidence="5">The sequence shown here is derived from an EMBL/GenBank/DDBJ whole genome shotgun (WGS) entry which is preliminary data.</text>
</comment>
<dbReference type="InterPro" id="IPR029045">
    <property type="entry name" value="ClpP/crotonase-like_dom_sf"/>
</dbReference>
<dbReference type="RefSeq" id="WP_111960115.1">
    <property type="nucleotide sequence ID" value="NZ_BJYI01000026.1"/>
</dbReference>
<dbReference type="AlphaFoldDB" id="A0A511YFW9"/>
<dbReference type="InterPro" id="IPR023562">
    <property type="entry name" value="ClpP/TepA"/>
</dbReference>
<dbReference type="OrthoDB" id="9806592at2"/>
<reference evidence="5 6" key="1">
    <citation type="submission" date="2019-07" db="EMBL/GenBank/DDBJ databases">
        <title>Whole genome shotgun sequence of Chryseobacterium lathyri NBRC 105250.</title>
        <authorList>
            <person name="Hosoyama A."/>
            <person name="Uohara A."/>
            <person name="Ohji S."/>
            <person name="Ichikawa N."/>
        </authorList>
    </citation>
    <scope>NUCLEOTIDE SEQUENCE [LARGE SCALE GENOMIC DNA]</scope>
    <source>
        <strain evidence="5 6">NBRC 105250</strain>
    </source>
</reference>
<dbReference type="GO" id="GO:0004252">
    <property type="term" value="F:serine-type endopeptidase activity"/>
    <property type="evidence" value="ECO:0007669"/>
    <property type="project" value="TreeGrafter"/>
</dbReference>
<dbReference type="PANTHER" id="PTHR10381">
    <property type="entry name" value="ATP-DEPENDENT CLP PROTEASE PROTEOLYTIC SUBUNIT"/>
    <property type="match status" value="1"/>
</dbReference>
<dbReference type="PANTHER" id="PTHR10381:SF70">
    <property type="entry name" value="ATP-DEPENDENT CLP PROTEASE PROTEOLYTIC SUBUNIT"/>
    <property type="match status" value="1"/>
</dbReference>
<evidence type="ECO:0008006" key="7">
    <source>
        <dbReference type="Google" id="ProtNLM"/>
    </source>
</evidence>
<keyword evidence="3" id="KW-0720">Serine protease</keyword>
<evidence type="ECO:0000256" key="1">
    <source>
        <dbReference type="ARBA" id="ARBA00022670"/>
    </source>
</evidence>
<dbReference type="GO" id="GO:0006515">
    <property type="term" value="P:protein quality control for misfolded or incompletely synthesized proteins"/>
    <property type="evidence" value="ECO:0007669"/>
    <property type="project" value="TreeGrafter"/>
</dbReference>
<protein>
    <recommendedName>
        <fullName evidence="7">ATP-dependent Clp protease proteolytic subunit</fullName>
    </recommendedName>
</protein>
<dbReference type="SUPFAM" id="SSF52096">
    <property type="entry name" value="ClpP/crotonase"/>
    <property type="match status" value="1"/>
</dbReference>
<sequence>MKNNPIFFNYKISNSGERLDVFIDGTIVDAETQEIWKEWFNDDTSVSFKSFRTEILDSGLKNIRITINSFGGQIGDAMAMHDFIQQLENDGYAVETIGMGMICSAATYPLSAAKNSKISPNSWYMIHNVSGFAWGDVNEVERQAKNLREFNNNIRDFYVNLTGKSKEQIEEWMNAETWFTGTKAVENGFVSKTTDQKEEFKPINSANWNFKNTNALVAFNSIASKPPVEDPEKLIQNLDMNKLIEGIVNAFKSKNLVVTEKDKTPEALTIENLTSALNEAFKDVDLEPKAPTDEQVNTALTNFFKNGLPENMISQITNAVKENVTPENFKESEEFKNLTGRLEDIEEKASKNFGQAKPKNRGSEASSKYEADDVGFD</sequence>
<evidence type="ECO:0000256" key="2">
    <source>
        <dbReference type="ARBA" id="ARBA00022801"/>
    </source>
</evidence>
<keyword evidence="2" id="KW-0378">Hydrolase</keyword>
<dbReference type="Pfam" id="PF00574">
    <property type="entry name" value="CLP_protease"/>
    <property type="match status" value="1"/>
</dbReference>
<dbReference type="GO" id="GO:0009368">
    <property type="term" value="C:endopeptidase Clp complex"/>
    <property type="evidence" value="ECO:0007669"/>
    <property type="project" value="TreeGrafter"/>
</dbReference>
<feature type="compositionally biased region" description="Basic and acidic residues" evidence="4">
    <location>
        <begin position="331"/>
        <end position="350"/>
    </location>
</feature>
<dbReference type="GO" id="GO:0051117">
    <property type="term" value="F:ATPase binding"/>
    <property type="evidence" value="ECO:0007669"/>
    <property type="project" value="TreeGrafter"/>
</dbReference>
<feature type="region of interest" description="Disordered" evidence="4">
    <location>
        <begin position="331"/>
        <end position="377"/>
    </location>
</feature>
<evidence type="ECO:0000256" key="3">
    <source>
        <dbReference type="ARBA" id="ARBA00022825"/>
    </source>
</evidence>